<evidence type="ECO:0000256" key="3">
    <source>
        <dbReference type="ARBA" id="ARBA00022723"/>
    </source>
</evidence>
<dbReference type="PANTHER" id="PTHR35038:SF10">
    <property type="entry name" value="HIGH-MOLECULAR-WEIGHT CYTOCHROME C"/>
    <property type="match status" value="1"/>
</dbReference>
<dbReference type="Gene3D" id="1.20.140.10">
    <property type="entry name" value="Butyryl-CoA Dehydrogenase, subunit A, domain 3"/>
    <property type="match status" value="1"/>
</dbReference>
<reference evidence="8" key="1">
    <citation type="journal article" date="2015" name="Nature">
        <title>Complex archaea that bridge the gap between prokaryotes and eukaryotes.</title>
        <authorList>
            <person name="Spang A."/>
            <person name="Saw J.H."/>
            <person name="Jorgensen S.L."/>
            <person name="Zaremba-Niedzwiedzka K."/>
            <person name="Martijn J."/>
            <person name="Lind A.E."/>
            <person name="van Eijk R."/>
            <person name="Schleper C."/>
            <person name="Guy L."/>
            <person name="Ettema T.J."/>
        </authorList>
    </citation>
    <scope>NUCLEOTIDE SEQUENCE</scope>
</reference>
<dbReference type="GO" id="GO:0046872">
    <property type="term" value="F:metal ion binding"/>
    <property type="evidence" value="ECO:0007669"/>
    <property type="project" value="UniProtKB-KW"/>
</dbReference>
<dbReference type="InterPro" id="IPR051829">
    <property type="entry name" value="Multiheme_Cytochr_ET"/>
</dbReference>
<evidence type="ECO:0000256" key="7">
    <source>
        <dbReference type="SAM" id="Coils"/>
    </source>
</evidence>
<dbReference type="Gene3D" id="3.90.10.10">
    <property type="entry name" value="Cytochrome C3"/>
    <property type="match status" value="1"/>
</dbReference>
<organism evidence="8">
    <name type="scientific">marine sediment metagenome</name>
    <dbReference type="NCBI Taxonomy" id="412755"/>
    <lineage>
        <taxon>unclassified sequences</taxon>
        <taxon>metagenomes</taxon>
        <taxon>ecological metagenomes</taxon>
    </lineage>
</organism>
<dbReference type="Gene3D" id="1.10.3820.10">
    <property type="entry name" value="Di-heme elbow motif domain"/>
    <property type="match status" value="1"/>
</dbReference>
<keyword evidence="7" id="KW-0175">Coiled coil</keyword>
<keyword evidence="1" id="KW-0813">Transport</keyword>
<dbReference type="SUPFAM" id="SSF48695">
    <property type="entry name" value="Multiheme cytochromes"/>
    <property type="match status" value="1"/>
</dbReference>
<evidence type="ECO:0000313" key="8">
    <source>
        <dbReference type="EMBL" id="KKM98098.1"/>
    </source>
</evidence>
<keyword evidence="5" id="KW-0249">Electron transport</keyword>
<keyword evidence="3" id="KW-0479">Metal-binding</keyword>
<dbReference type="InterPro" id="IPR038266">
    <property type="entry name" value="NapC/NirT_cytc_sf"/>
</dbReference>
<dbReference type="InterPro" id="IPR036280">
    <property type="entry name" value="Multihaem_cyt_sf"/>
</dbReference>
<evidence type="ECO:0000256" key="4">
    <source>
        <dbReference type="ARBA" id="ARBA00022729"/>
    </source>
</evidence>
<dbReference type="AlphaFoldDB" id="A0A0F9LXI4"/>
<name>A0A0F9LXI4_9ZZZZ</name>
<dbReference type="CDD" id="cd08168">
    <property type="entry name" value="Cytochrom_C3"/>
    <property type="match status" value="1"/>
</dbReference>
<comment type="caution">
    <text evidence="8">The sequence shown here is derived from an EMBL/GenBank/DDBJ whole genome shotgun (WGS) entry which is preliminary data.</text>
</comment>
<keyword evidence="2" id="KW-0349">Heme</keyword>
<evidence type="ECO:0000256" key="6">
    <source>
        <dbReference type="ARBA" id="ARBA00023004"/>
    </source>
</evidence>
<feature type="coiled-coil region" evidence="7">
    <location>
        <begin position="422"/>
        <end position="472"/>
    </location>
</feature>
<evidence type="ECO:0000256" key="1">
    <source>
        <dbReference type="ARBA" id="ARBA00022448"/>
    </source>
</evidence>
<gene>
    <name evidence="8" type="ORF">LCGC14_1161400</name>
</gene>
<evidence type="ECO:0000256" key="2">
    <source>
        <dbReference type="ARBA" id="ARBA00022617"/>
    </source>
</evidence>
<keyword evidence="4" id="KW-0732">Signal</keyword>
<dbReference type="PANTHER" id="PTHR35038">
    <property type="entry name" value="DISSIMILATORY SULFITE REDUCTASE SIRA"/>
    <property type="match status" value="1"/>
</dbReference>
<protein>
    <submittedName>
        <fullName evidence="8">Uncharacterized protein</fullName>
    </submittedName>
</protein>
<evidence type="ECO:0000256" key="5">
    <source>
        <dbReference type="ARBA" id="ARBA00022982"/>
    </source>
</evidence>
<accession>A0A0F9LXI4</accession>
<keyword evidence="6" id="KW-0408">Iron</keyword>
<proteinExistence type="predicted"/>
<dbReference type="EMBL" id="LAZR01005666">
    <property type="protein sequence ID" value="KKM98098.1"/>
    <property type="molecule type" value="Genomic_DNA"/>
</dbReference>
<sequence>MKIKQTTTWNRKRDCRIFSIVIGTILMVALFLPGTAFSAEPQPRMELPPPEIPQPQMFCGYCHILTYPAIVQKGYALWKKGKHNQVGCVECHYPPKSKTRAVAESSHIPNQPPGRFSYISLGGETIRTKPRISDTSCMTSNCHGNPDDQFKTKKIKFTEKVLFVHEPHFDKKKQIEGMQVNCTTCHQHETDQKKFEVSTATCHLCHFTNVKFNEDRGRCELCHELPKKPIQTSGDKPITHQTLKDAGVSCAGCHIELIQAAGGGKYEAYFENGELKTTLVLGAGRMKKESCLDCHDQAQALKEEKNKKLMHEKHVTIKSARCFDCHRPITHAKADLSKPIKERSMRVGCEACHLEPHRYQRFLSAGPKLEGVSQTPDFMFKARTNCLGCHVEQKATEKGGKVMTASGKTCVRCHTKDHDKMLAEWKTDLANEIKDVKEVEQEAVDALLEVKSELSEAKLAEAEQMLKEGRETLNIVQYGNGVHNKKYSIMLIDAAITRFEDVLDFIEEGE</sequence>